<feature type="transmembrane region" description="Helical" evidence="1">
    <location>
        <begin position="7"/>
        <end position="28"/>
    </location>
</feature>
<keyword evidence="1" id="KW-0812">Transmembrane</keyword>
<accession>A0A0E9PCF4</accession>
<sequence>MDWAIRFFCWCWQIFSGIYLFIYFYGLFPKWDFSVFINSFHSSKRSWVIWVPRVSLNQKYTSVGQKHSPGVL</sequence>
<keyword evidence="1" id="KW-0472">Membrane</keyword>
<proteinExistence type="predicted"/>
<evidence type="ECO:0000313" key="2">
    <source>
        <dbReference type="EMBL" id="JAH01523.1"/>
    </source>
</evidence>
<reference evidence="2" key="2">
    <citation type="journal article" date="2015" name="Fish Shellfish Immunol.">
        <title>Early steps in the European eel (Anguilla anguilla)-Vibrio vulnificus interaction in the gills: Role of the RtxA13 toxin.</title>
        <authorList>
            <person name="Callol A."/>
            <person name="Pajuelo D."/>
            <person name="Ebbesson L."/>
            <person name="Teles M."/>
            <person name="MacKenzie S."/>
            <person name="Amaro C."/>
        </authorList>
    </citation>
    <scope>NUCLEOTIDE SEQUENCE</scope>
</reference>
<reference evidence="2" key="1">
    <citation type="submission" date="2014-11" db="EMBL/GenBank/DDBJ databases">
        <authorList>
            <person name="Amaro Gonzalez C."/>
        </authorList>
    </citation>
    <scope>NUCLEOTIDE SEQUENCE</scope>
</reference>
<name>A0A0E9PCF4_ANGAN</name>
<dbReference type="EMBL" id="GBXM01107054">
    <property type="protein sequence ID" value="JAH01523.1"/>
    <property type="molecule type" value="Transcribed_RNA"/>
</dbReference>
<evidence type="ECO:0000256" key="1">
    <source>
        <dbReference type="SAM" id="Phobius"/>
    </source>
</evidence>
<organism evidence="2">
    <name type="scientific">Anguilla anguilla</name>
    <name type="common">European freshwater eel</name>
    <name type="synonym">Muraena anguilla</name>
    <dbReference type="NCBI Taxonomy" id="7936"/>
    <lineage>
        <taxon>Eukaryota</taxon>
        <taxon>Metazoa</taxon>
        <taxon>Chordata</taxon>
        <taxon>Craniata</taxon>
        <taxon>Vertebrata</taxon>
        <taxon>Euteleostomi</taxon>
        <taxon>Actinopterygii</taxon>
        <taxon>Neopterygii</taxon>
        <taxon>Teleostei</taxon>
        <taxon>Anguilliformes</taxon>
        <taxon>Anguillidae</taxon>
        <taxon>Anguilla</taxon>
    </lineage>
</organism>
<protein>
    <submittedName>
        <fullName evidence="2">Uncharacterized protein</fullName>
    </submittedName>
</protein>
<keyword evidence="1" id="KW-1133">Transmembrane helix</keyword>
<dbReference type="AlphaFoldDB" id="A0A0E9PCF4"/>